<keyword evidence="5" id="KW-1185">Reference proteome</keyword>
<name>A0A6A6M1U2_HEVBR</name>
<dbReference type="SMART" id="SM00856">
    <property type="entry name" value="PMEI"/>
    <property type="match status" value="1"/>
</dbReference>
<dbReference type="CDD" id="cd15798">
    <property type="entry name" value="PMEI-like_3"/>
    <property type="match status" value="1"/>
</dbReference>
<evidence type="ECO:0000256" key="1">
    <source>
        <dbReference type="ARBA" id="ARBA00022729"/>
    </source>
</evidence>
<dbReference type="SUPFAM" id="SSF101148">
    <property type="entry name" value="Plant invertase/pectin methylesterase inhibitor"/>
    <property type="match status" value="1"/>
</dbReference>
<protein>
    <recommendedName>
        <fullName evidence="3">Pectinesterase inhibitor domain-containing protein</fullName>
    </recommendedName>
</protein>
<organism evidence="4 5">
    <name type="scientific">Hevea brasiliensis</name>
    <name type="common">Para rubber tree</name>
    <name type="synonym">Siphonia brasiliensis</name>
    <dbReference type="NCBI Taxonomy" id="3981"/>
    <lineage>
        <taxon>Eukaryota</taxon>
        <taxon>Viridiplantae</taxon>
        <taxon>Streptophyta</taxon>
        <taxon>Embryophyta</taxon>
        <taxon>Tracheophyta</taxon>
        <taxon>Spermatophyta</taxon>
        <taxon>Magnoliopsida</taxon>
        <taxon>eudicotyledons</taxon>
        <taxon>Gunneridae</taxon>
        <taxon>Pentapetalae</taxon>
        <taxon>rosids</taxon>
        <taxon>fabids</taxon>
        <taxon>Malpighiales</taxon>
        <taxon>Euphorbiaceae</taxon>
        <taxon>Crotonoideae</taxon>
        <taxon>Micrandreae</taxon>
        <taxon>Hevea</taxon>
    </lineage>
</organism>
<reference evidence="4 5" key="1">
    <citation type="journal article" date="2020" name="Mol. Plant">
        <title>The Chromosome-Based Rubber Tree Genome Provides New Insights into Spurge Genome Evolution and Rubber Biosynthesis.</title>
        <authorList>
            <person name="Liu J."/>
            <person name="Shi C."/>
            <person name="Shi C.C."/>
            <person name="Li W."/>
            <person name="Zhang Q.J."/>
            <person name="Zhang Y."/>
            <person name="Li K."/>
            <person name="Lu H.F."/>
            <person name="Shi C."/>
            <person name="Zhu S.T."/>
            <person name="Xiao Z.Y."/>
            <person name="Nan H."/>
            <person name="Yue Y."/>
            <person name="Zhu X.G."/>
            <person name="Wu Y."/>
            <person name="Hong X.N."/>
            <person name="Fan G.Y."/>
            <person name="Tong Y."/>
            <person name="Zhang D."/>
            <person name="Mao C.L."/>
            <person name="Liu Y.L."/>
            <person name="Hao S.J."/>
            <person name="Liu W.Q."/>
            <person name="Lv M.Q."/>
            <person name="Zhang H.B."/>
            <person name="Liu Y."/>
            <person name="Hu-Tang G.R."/>
            <person name="Wang J.P."/>
            <person name="Wang J.H."/>
            <person name="Sun Y.H."/>
            <person name="Ni S.B."/>
            <person name="Chen W.B."/>
            <person name="Zhang X.C."/>
            <person name="Jiao Y.N."/>
            <person name="Eichler E.E."/>
            <person name="Li G.H."/>
            <person name="Liu X."/>
            <person name="Gao L.Z."/>
        </authorList>
    </citation>
    <scope>NUCLEOTIDE SEQUENCE [LARGE SCALE GENOMIC DNA]</scope>
    <source>
        <strain evidence="5">cv. GT1</strain>
        <tissue evidence="4">Leaf</tissue>
    </source>
</reference>
<evidence type="ECO:0000256" key="2">
    <source>
        <dbReference type="ARBA" id="ARBA00038471"/>
    </source>
</evidence>
<evidence type="ECO:0000259" key="3">
    <source>
        <dbReference type="SMART" id="SM00856"/>
    </source>
</evidence>
<comment type="caution">
    <text evidence="4">The sequence shown here is derived from an EMBL/GenBank/DDBJ whole genome shotgun (WGS) entry which is preliminary data.</text>
</comment>
<proteinExistence type="inferred from homology"/>
<dbReference type="GO" id="GO:0004857">
    <property type="term" value="F:enzyme inhibitor activity"/>
    <property type="evidence" value="ECO:0007669"/>
    <property type="project" value="InterPro"/>
</dbReference>
<dbReference type="Pfam" id="PF04043">
    <property type="entry name" value="PMEI"/>
    <property type="match status" value="1"/>
</dbReference>
<dbReference type="PANTHER" id="PTHR31080">
    <property type="entry name" value="PECTINESTERASE INHIBITOR-LIKE"/>
    <property type="match status" value="1"/>
</dbReference>
<dbReference type="NCBIfam" id="TIGR01614">
    <property type="entry name" value="PME_inhib"/>
    <property type="match status" value="1"/>
</dbReference>
<comment type="similarity">
    <text evidence="2">Belongs to the PMEI family.</text>
</comment>
<dbReference type="Proteomes" id="UP000467840">
    <property type="component" value="Chromosome 9"/>
</dbReference>
<sequence>MKFTAGWRSTGIGRACWGVMREEQRANEVHQACGAPGRELRSSDRVSGQEKRPNEVLLGRGVRVVAAEREQLVGEQSTRTSAVNVSLQAATNASSLVTALLKEGGLNHTEAQAVQDCLEVIGDSIDELNESLDALGSLDFNNPKVKFQISNIKTWVSAAITDDDTCTDGLNGAKVSSSVKTKITKSVLNVERLTSNALALINSKLPYYY</sequence>
<dbReference type="PANTHER" id="PTHR31080:SF212">
    <property type="entry name" value="PECTINESTERASE INHIBITOR DOMAIN-CONTAINING PROTEIN"/>
    <property type="match status" value="1"/>
</dbReference>
<dbReference type="InterPro" id="IPR051955">
    <property type="entry name" value="PME_Inhibitor"/>
</dbReference>
<dbReference type="InterPro" id="IPR035513">
    <property type="entry name" value="Invertase/methylesterase_inhib"/>
</dbReference>
<feature type="domain" description="Pectinesterase inhibitor" evidence="3">
    <location>
        <begin position="68"/>
        <end position="200"/>
    </location>
</feature>
<dbReference type="AlphaFoldDB" id="A0A6A6M1U2"/>
<evidence type="ECO:0000313" key="5">
    <source>
        <dbReference type="Proteomes" id="UP000467840"/>
    </source>
</evidence>
<dbReference type="EMBL" id="JAAGAX010000008">
    <property type="protein sequence ID" value="KAF2306286.1"/>
    <property type="molecule type" value="Genomic_DNA"/>
</dbReference>
<dbReference type="Gene3D" id="1.20.140.40">
    <property type="entry name" value="Invertase/pectin methylesterase inhibitor family protein"/>
    <property type="match status" value="1"/>
</dbReference>
<gene>
    <name evidence="4" type="ORF">GH714_016260</name>
</gene>
<keyword evidence="1" id="KW-0732">Signal</keyword>
<dbReference type="InterPro" id="IPR006501">
    <property type="entry name" value="Pectinesterase_inhib_dom"/>
</dbReference>
<accession>A0A6A6M1U2</accession>
<evidence type="ECO:0000313" key="4">
    <source>
        <dbReference type="EMBL" id="KAF2306286.1"/>
    </source>
</evidence>